<proteinExistence type="predicted"/>
<dbReference type="EMBL" id="CAJA01000183">
    <property type="protein sequence ID" value="CCH73381.1"/>
    <property type="molecule type" value="Genomic_DNA"/>
</dbReference>
<feature type="region of interest" description="Disordered" evidence="1">
    <location>
        <begin position="63"/>
        <end position="82"/>
    </location>
</feature>
<dbReference type="AlphaFoldDB" id="W6JXC0"/>
<name>W6JXC0_9MICO</name>
<evidence type="ECO:0000313" key="2">
    <source>
        <dbReference type="EMBL" id="CCH73381.1"/>
    </source>
</evidence>
<sequence length="156" mass="15001">MSAGLGDSPARGLAAALGGSVVAVTVGTVAELDELVDRLPLVDVAEVDGCEVVADAEEVARVPAGPAAPVEDPGVDEPGVDEPGSAAEVCCAPAVSECADVVPDEVGALVVDVVAGAVVLGGDTTGGAMPGCRPAPKATPTELPGAGFRLAAPVLL</sequence>
<comment type="caution">
    <text evidence="2">The sequence shown here is derived from an EMBL/GenBank/DDBJ whole genome shotgun (WGS) entry which is preliminary data.</text>
</comment>
<keyword evidence="3" id="KW-1185">Reference proteome</keyword>
<gene>
    <name evidence="2" type="ORF">BN11_2630004</name>
</gene>
<organism evidence="2 3">
    <name type="scientific">Nostocoides australiense Ben110</name>
    <dbReference type="NCBI Taxonomy" id="1193182"/>
    <lineage>
        <taxon>Bacteria</taxon>
        <taxon>Bacillati</taxon>
        <taxon>Actinomycetota</taxon>
        <taxon>Actinomycetes</taxon>
        <taxon>Micrococcales</taxon>
        <taxon>Intrasporangiaceae</taxon>
        <taxon>Nostocoides</taxon>
    </lineage>
</organism>
<evidence type="ECO:0000256" key="1">
    <source>
        <dbReference type="SAM" id="MobiDB-lite"/>
    </source>
</evidence>
<evidence type="ECO:0000313" key="3">
    <source>
        <dbReference type="Proteomes" id="UP000035763"/>
    </source>
</evidence>
<accession>W6JXC0</accession>
<dbReference type="Proteomes" id="UP000035763">
    <property type="component" value="Unassembled WGS sequence"/>
</dbReference>
<protein>
    <submittedName>
        <fullName evidence="2">Uncharacterized protein</fullName>
    </submittedName>
</protein>
<reference evidence="2 3" key="1">
    <citation type="journal article" date="2013" name="ISME J.">
        <title>A metabolic model for members of the genus Tetrasphaera involved in enhanced biological phosphorus removal.</title>
        <authorList>
            <person name="Kristiansen R."/>
            <person name="Nguyen H.T.T."/>
            <person name="Saunders A.M."/>
            <person name="Nielsen J.L."/>
            <person name="Wimmer R."/>
            <person name="Le V.Q."/>
            <person name="McIlroy S.J."/>
            <person name="Petrovski S."/>
            <person name="Seviour R.J."/>
            <person name="Calteau A."/>
            <person name="Nielsen K.L."/>
            <person name="Nielsen P.H."/>
        </authorList>
    </citation>
    <scope>NUCLEOTIDE SEQUENCE [LARGE SCALE GENOMIC DNA]</scope>
    <source>
        <strain evidence="2 3">Ben110</strain>
    </source>
</reference>